<evidence type="ECO:0000313" key="2">
    <source>
        <dbReference type="EMBL" id="RJP25066.1"/>
    </source>
</evidence>
<evidence type="ECO:0008006" key="4">
    <source>
        <dbReference type="Google" id="ProtNLM"/>
    </source>
</evidence>
<dbReference type="EMBL" id="QZKU01000026">
    <property type="protein sequence ID" value="RJP25066.1"/>
    <property type="molecule type" value="Genomic_DNA"/>
</dbReference>
<feature type="transmembrane region" description="Helical" evidence="1">
    <location>
        <begin position="103"/>
        <end position="120"/>
    </location>
</feature>
<proteinExistence type="predicted"/>
<reference evidence="2 3" key="1">
    <citation type="journal article" date="2017" name="ISME J.">
        <title>Energy and carbon metabolisms in a deep terrestrial subsurface fluid microbial community.</title>
        <authorList>
            <person name="Momper L."/>
            <person name="Jungbluth S.P."/>
            <person name="Lee M.D."/>
            <person name="Amend J.P."/>
        </authorList>
    </citation>
    <scope>NUCLEOTIDE SEQUENCE [LARGE SCALE GENOMIC DNA]</scope>
    <source>
        <strain evidence="2">SURF_5</strain>
    </source>
</reference>
<accession>A0A3A4P3N9</accession>
<comment type="caution">
    <text evidence="2">The sequence shown here is derived from an EMBL/GenBank/DDBJ whole genome shotgun (WGS) entry which is preliminary data.</text>
</comment>
<dbReference type="Proteomes" id="UP000265882">
    <property type="component" value="Unassembled WGS sequence"/>
</dbReference>
<feature type="transmembrane region" description="Helical" evidence="1">
    <location>
        <begin position="248"/>
        <end position="267"/>
    </location>
</feature>
<feature type="transmembrane region" description="Helical" evidence="1">
    <location>
        <begin position="382"/>
        <end position="399"/>
    </location>
</feature>
<protein>
    <recommendedName>
        <fullName evidence="4">Glycosyltransferase RgtA/B/C/D-like domain-containing protein</fullName>
    </recommendedName>
</protein>
<name>A0A3A4P3N9_ABYX5</name>
<feature type="transmembrane region" description="Helical" evidence="1">
    <location>
        <begin position="172"/>
        <end position="195"/>
    </location>
</feature>
<evidence type="ECO:0000313" key="3">
    <source>
        <dbReference type="Proteomes" id="UP000265882"/>
    </source>
</evidence>
<evidence type="ECO:0000256" key="1">
    <source>
        <dbReference type="SAM" id="Phobius"/>
    </source>
</evidence>
<keyword evidence="1" id="KW-0472">Membrane</keyword>
<feature type="transmembrane region" description="Helical" evidence="1">
    <location>
        <begin position="350"/>
        <end position="370"/>
    </location>
</feature>
<feature type="transmembrane region" description="Helical" evidence="1">
    <location>
        <begin position="207"/>
        <end position="236"/>
    </location>
</feature>
<keyword evidence="1" id="KW-1133">Transmembrane helix</keyword>
<feature type="transmembrane region" description="Helical" evidence="1">
    <location>
        <begin position="287"/>
        <end position="307"/>
    </location>
</feature>
<sequence length="547" mass="60178">MSSRKQAILLVAVAAALLALSNVPLLYGWLHHVPGRRFMGIAAGVRDSNFYFMMMEQADDWKLLLQNKFAGGELDRIYHGFFWALLGRAAHVFGLSHVAAFHAARAAAIFLFVPVAWYFIGRFVESTRERIAGLLMICFGAGAGWIQMITYYRTGSMPFAPADIATPEATSFFTHMSFPHLALALILIAACFALIEKAVSGDKLAPAFGAGVCGLVLGFIHVVNLVVVMAALAVYAGISFVGGKHSRPLRVSIVFGAVAIWPVIYYLRLSLLYPALLPQVPVRSPGVATYLVGFAPLLILSLAYIIFLLKSRLLRSGDLMLICWTATNFVLLYSYPLLQQEARAVLGLQLPLAVLATRGIFQAVLPALGFEWTDSEKKRKAAAFLLAGLLVTFTFPSTFCNIIDRISRLKTHPEAFSLTEDEYEALRFLKGETGEGVVLSGDVVGNYIPGMTGKPAWLGQYDHPTHDARYRSAHRVFTGTTSDSDRENFLRAGGIGFIFYGREERAMGDFDPDQAPYLESIYKNDSVSIYRTRILDPIAPGELQKPL</sequence>
<keyword evidence="1" id="KW-0812">Transmembrane</keyword>
<organism evidence="2 3">
    <name type="scientific">Abyssobacteria bacterium (strain SURF_5)</name>
    <dbReference type="NCBI Taxonomy" id="2093360"/>
    <lineage>
        <taxon>Bacteria</taxon>
        <taxon>Pseudomonadati</taxon>
        <taxon>Candidatus Hydrogenedentota</taxon>
        <taxon>Candidatus Abyssobacteria</taxon>
    </lineage>
</organism>
<feature type="transmembrane region" description="Helical" evidence="1">
    <location>
        <begin position="319"/>
        <end position="338"/>
    </location>
</feature>
<feature type="transmembrane region" description="Helical" evidence="1">
    <location>
        <begin position="132"/>
        <end position="152"/>
    </location>
</feature>
<gene>
    <name evidence="2" type="ORF">C4520_02815</name>
</gene>
<dbReference type="AlphaFoldDB" id="A0A3A4P3N9"/>